<protein>
    <submittedName>
        <fullName evidence="3">Uncharacterized protein</fullName>
    </submittedName>
</protein>
<name>A0ABX0SFA4_9ACTN</name>
<comment type="caution">
    <text evidence="3">The sequence shown here is derived from an EMBL/GenBank/DDBJ whole genome shotgun (WGS) entry which is preliminary data.</text>
</comment>
<gene>
    <name evidence="3" type="ORF">FB473_001684</name>
</gene>
<feature type="region of interest" description="Disordered" evidence="1">
    <location>
        <begin position="1"/>
        <end position="38"/>
    </location>
</feature>
<keyword evidence="2" id="KW-0812">Transmembrane</keyword>
<dbReference type="EMBL" id="JAAMOZ010000001">
    <property type="protein sequence ID" value="NIH57039.1"/>
    <property type="molecule type" value="Genomic_DNA"/>
</dbReference>
<proteinExistence type="predicted"/>
<dbReference type="RefSeq" id="WP_167166435.1">
    <property type="nucleotide sequence ID" value="NZ_BAAAOO010000011.1"/>
</dbReference>
<evidence type="ECO:0000313" key="3">
    <source>
        <dbReference type="EMBL" id="NIH57039.1"/>
    </source>
</evidence>
<organism evidence="3 4">
    <name type="scientific">Brooklawnia cerclae</name>
    <dbReference type="NCBI Taxonomy" id="349934"/>
    <lineage>
        <taxon>Bacteria</taxon>
        <taxon>Bacillati</taxon>
        <taxon>Actinomycetota</taxon>
        <taxon>Actinomycetes</taxon>
        <taxon>Propionibacteriales</taxon>
        <taxon>Propionibacteriaceae</taxon>
        <taxon>Brooklawnia</taxon>
    </lineage>
</organism>
<dbReference type="Proteomes" id="UP000749311">
    <property type="component" value="Unassembled WGS sequence"/>
</dbReference>
<keyword evidence="2" id="KW-1133">Transmembrane helix</keyword>
<keyword evidence="4" id="KW-1185">Reference proteome</keyword>
<evidence type="ECO:0000313" key="4">
    <source>
        <dbReference type="Proteomes" id="UP000749311"/>
    </source>
</evidence>
<feature type="transmembrane region" description="Helical" evidence="2">
    <location>
        <begin position="44"/>
        <end position="65"/>
    </location>
</feature>
<evidence type="ECO:0000256" key="2">
    <source>
        <dbReference type="SAM" id="Phobius"/>
    </source>
</evidence>
<reference evidence="3 4" key="1">
    <citation type="submission" date="2020-02" db="EMBL/GenBank/DDBJ databases">
        <title>Sequencing the genomes of 1000 actinobacteria strains.</title>
        <authorList>
            <person name="Klenk H.-P."/>
        </authorList>
    </citation>
    <scope>NUCLEOTIDE SEQUENCE [LARGE SCALE GENOMIC DNA]</scope>
    <source>
        <strain evidence="3 4">DSM 19609</strain>
    </source>
</reference>
<accession>A0ABX0SFA4</accession>
<evidence type="ECO:0000256" key="1">
    <source>
        <dbReference type="SAM" id="MobiDB-lite"/>
    </source>
</evidence>
<sequence>MAHQNPDPGPDERALGQRPGVNQNPLSPSFVDGPRRSPASSREMFVALIGIVVIVAVVAVVLSVVR</sequence>
<keyword evidence="2" id="KW-0472">Membrane</keyword>